<proteinExistence type="predicted"/>
<feature type="compositionally biased region" description="Basic and acidic residues" evidence="1">
    <location>
        <begin position="43"/>
        <end position="53"/>
    </location>
</feature>
<sequence length="61" mass="6354">MNAAPRADVHPIDGCPADAGPAVTMAARAGREAGRRAPPRSTKVPERHRERVDTLGVGARG</sequence>
<accession>A0A346XUV5</accession>
<evidence type="ECO:0000313" key="3">
    <source>
        <dbReference type="Proteomes" id="UP000264006"/>
    </source>
</evidence>
<dbReference type="EMBL" id="CP031165">
    <property type="protein sequence ID" value="AXV06002.1"/>
    <property type="molecule type" value="Genomic_DNA"/>
</dbReference>
<dbReference type="Proteomes" id="UP000264006">
    <property type="component" value="Chromosome"/>
</dbReference>
<feature type="region of interest" description="Disordered" evidence="1">
    <location>
        <begin position="1"/>
        <end position="61"/>
    </location>
</feature>
<dbReference type="AlphaFoldDB" id="A0A346XUV5"/>
<protein>
    <submittedName>
        <fullName evidence="2">Uncharacterized protein</fullName>
    </submittedName>
</protein>
<evidence type="ECO:0000256" key="1">
    <source>
        <dbReference type="SAM" id="MobiDB-lite"/>
    </source>
</evidence>
<organism evidence="2 3">
    <name type="scientific">Euzebya pacifica</name>
    <dbReference type="NCBI Taxonomy" id="1608957"/>
    <lineage>
        <taxon>Bacteria</taxon>
        <taxon>Bacillati</taxon>
        <taxon>Actinomycetota</taxon>
        <taxon>Nitriliruptoria</taxon>
        <taxon>Euzebyales</taxon>
    </lineage>
</organism>
<evidence type="ECO:0000313" key="2">
    <source>
        <dbReference type="EMBL" id="AXV06002.1"/>
    </source>
</evidence>
<gene>
    <name evidence="2" type="ORF">DVS28_a1303</name>
</gene>
<dbReference type="KEGG" id="euz:DVS28_a1303"/>
<keyword evidence="3" id="KW-1185">Reference proteome</keyword>
<reference evidence="2 3" key="1">
    <citation type="submission" date="2018-09" db="EMBL/GenBank/DDBJ databases">
        <title>Complete genome sequence of Euzebya sp. DY32-46 isolated from seawater of Pacific Ocean.</title>
        <authorList>
            <person name="Xu L."/>
            <person name="Wu Y.-H."/>
            <person name="Xu X.-W."/>
        </authorList>
    </citation>
    <scope>NUCLEOTIDE SEQUENCE [LARGE SCALE GENOMIC DNA]</scope>
    <source>
        <strain evidence="2 3">DY32-46</strain>
    </source>
</reference>
<name>A0A346XUV5_9ACTN</name>